<reference evidence="1 2" key="1">
    <citation type="submission" date="2016-11" db="EMBL/GenBank/DDBJ databases">
        <authorList>
            <person name="Jaros S."/>
            <person name="Januszkiewicz K."/>
            <person name="Wedrychowicz H."/>
        </authorList>
    </citation>
    <scope>NUCLEOTIDE SEQUENCE [LARGE SCALE GENOMIC DNA]</scope>
    <source>
        <strain evidence="1 2">Con a/3</strain>
    </source>
</reference>
<comment type="caution">
    <text evidence="1">The sequence shown here is derived from an EMBL/GenBank/DDBJ whole genome shotgun (WGS) entry which is preliminary data.</text>
</comment>
<sequence>MKKVILTFALIILIGALVVYNLFWGQSIDASYSLEKEDIQNKNFLEDKKAVLYFSTTADQDMDDKGISLAVFLNDKGEADVYQMKGLELGSLSVHSRELMLTDKNSVRLIGKNYKEFKMKKPQYTGERAGYLKSKNFHVTIFNTGVNKNGGYDSNVWFGNNSGIQTANIPHYILASGITDNEVLILTQDTEQNLYKLRNVMFTENNVNVQDLVTLENKTNSEFSVRSPIMSDAEFYYFILSEFVNDTSENTILFRVHKKTLKQEKILLASFSNKKHPTAAIPYNVKNSAHLNNQVLYYLNGLGEIITFDTQTSKVKTSFTIKNATQDGVRHNEEIFFNREHVYVVRYAEEMKEKYFIENYSLITGERIKTIKINGLNEILKSVKGKSIYSYDFKMLK</sequence>
<dbReference type="RefSeq" id="WP_077360820.1">
    <property type="nucleotide sequence ID" value="NZ_MQMF01000001.1"/>
</dbReference>
<accession>A0A1V3GDA1</accession>
<dbReference type="AlphaFoldDB" id="A0A1V3GDA1"/>
<evidence type="ECO:0000313" key="1">
    <source>
        <dbReference type="EMBL" id="OOE14830.1"/>
    </source>
</evidence>
<gene>
    <name evidence="1" type="ORF">UN64_06485</name>
</gene>
<organism evidence="1 2">
    <name type="scientific">Fictibacillus arsenicus</name>
    <dbReference type="NCBI Taxonomy" id="255247"/>
    <lineage>
        <taxon>Bacteria</taxon>
        <taxon>Bacillati</taxon>
        <taxon>Bacillota</taxon>
        <taxon>Bacilli</taxon>
        <taxon>Bacillales</taxon>
        <taxon>Fictibacillaceae</taxon>
        <taxon>Fictibacillus</taxon>
    </lineage>
</organism>
<protein>
    <submittedName>
        <fullName evidence="1">Uncharacterized protein</fullName>
    </submittedName>
</protein>
<dbReference type="EMBL" id="MQMF01000001">
    <property type="protein sequence ID" value="OOE14830.1"/>
    <property type="molecule type" value="Genomic_DNA"/>
</dbReference>
<proteinExistence type="predicted"/>
<name>A0A1V3GDA1_9BACL</name>
<dbReference type="OrthoDB" id="2573204at2"/>
<dbReference type="Proteomes" id="UP000188597">
    <property type="component" value="Unassembled WGS sequence"/>
</dbReference>
<evidence type="ECO:0000313" key="2">
    <source>
        <dbReference type="Proteomes" id="UP000188597"/>
    </source>
</evidence>